<feature type="compositionally biased region" description="Low complexity" evidence="1">
    <location>
        <begin position="205"/>
        <end position="215"/>
    </location>
</feature>
<protein>
    <submittedName>
        <fullName evidence="2">Uncharacterized protein</fullName>
    </submittedName>
</protein>
<reference evidence="2" key="1">
    <citation type="submission" date="2015-07" db="EMBL/GenBank/DDBJ databases">
        <title>MeaNS - Measles Nucleotide Surveillance Program.</title>
        <authorList>
            <person name="Tran T."/>
            <person name="Druce J."/>
        </authorList>
    </citation>
    <scope>NUCLEOTIDE SEQUENCE</scope>
    <source>
        <strain evidence="2">UCB-OBI-ISO-001</strain>
        <tissue evidence="2">Gonad</tissue>
    </source>
</reference>
<evidence type="ECO:0000313" key="2">
    <source>
        <dbReference type="EMBL" id="KOF90481.1"/>
    </source>
</evidence>
<name>A0A0L8HML9_OCTBM</name>
<feature type="region of interest" description="Disordered" evidence="1">
    <location>
        <begin position="176"/>
        <end position="223"/>
    </location>
</feature>
<feature type="compositionally biased region" description="Basic and acidic residues" evidence="1">
    <location>
        <begin position="176"/>
        <end position="199"/>
    </location>
</feature>
<dbReference type="AlphaFoldDB" id="A0A0L8HML9"/>
<proteinExistence type="predicted"/>
<accession>A0A0L8HML9</accession>
<organism evidence="2">
    <name type="scientific">Octopus bimaculoides</name>
    <name type="common">California two-spotted octopus</name>
    <dbReference type="NCBI Taxonomy" id="37653"/>
    <lineage>
        <taxon>Eukaryota</taxon>
        <taxon>Metazoa</taxon>
        <taxon>Spiralia</taxon>
        <taxon>Lophotrochozoa</taxon>
        <taxon>Mollusca</taxon>
        <taxon>Cephalopoda</taxon>
        <taxon>Coleoidea</taxon>
        <taxon>Octopodiformes</taxon>
        <taxon>Octopoda</taxon>
        <taxon>Incirrata</taxon>
        <taxon>Octopodidae</taxon>
        <taxon>Octopus</taxon>
    </lineage>
</organism>
<dbReference type="EMBL" id="KQ417751">
    <property type="protein sequence ID" value="KOF90481.1"/>
    <property type="molecule type" value="Genomic_DNA"/>
</dbReference>
<feature type="region of interest" description="Disordered" evidence="1">
    <location>
        <begin position="23"/>
        <end position="139"/>
    </location>
</feature>
<sequence length="223" mass="24649">MSSKRKNTPTKLYKDNIILERLHSDTSECDNSNLDSEGETEINYSARFLSKSDSSEDFHDSDSGSDKPPNKKQRILQSIRHDSESEPETELQHNVTTKPNAGLHRKSMESVLQRLNSKSPGVQNSDIERTSPLGSADHEGGVLENVSALLRGKGSIQDKSKKIVDMISQLQKVNESLKKQGENIRSFDNKGRKYKEPNRNNRTMSSSSSSSSSSSNVGGGYCG</sequence>
<evidence type="ECO:0000256" key="1">
    <source>
        <dbReference type="SAM" id="MobiDB-lite"/>
    </source>
</evidence>
<dbReference type="OrthoDB" id="6247875at2759"/>
<feature type="non-terminal residue" evidence="2">
    <location>
        <position position="223"/>
    </location>
</feature>
<gene>
    <name evidence="2" type="ORF">OCBIM_22011121mg</name>
</gene>
<feature type="compositionally biased region" description="Basic and acidic residues" evidence="1">
    <location>
        <begin position="53"/>
        <end position="69"/>
    </location>
</feature>
<feature type="compositionally biased region" description="Polar residues" evidence="1">
    <location>
        <begin position="113"/>
        <end position="125"/>
    </location>
</feature>